<feature type="compositionally biased region" description="Acidic residues" evidence="1">
    <location>
        <begin position="103"/>
        <end position="138"/>
    </location>
</feature>
<dbReference type="EMBL" id="BLXT01008578">
    <property type="protein sequence ID" value="GFO50081.1"/>
    <property type="molecule type" value="Genomic_DNA"/>
</dbReference>
<gene>
    <name evidence="2" type="ORF">PoB_007658600</name>
</gene>
<feature type="compositionally biased region" description="Basic and acidic residues" evidence="1">
    <location>
        <begin position="139"/>
        <end position="148"/>
    </location>
</feature>
<dbReference type="Proteomes" id="UP000735302">
    <property type="component" value="Unassembled WGS sequence"/>
</dbReference>
<accession>A0AAV4E201</accession>
<keyword evidence="3" id="KW-1185">Reference proteome</keyword>
<feature type="compositionally biased region" description="Basic and acidic residues" evidence="1">
    <location>
        <begin position="63"/>
        <end position="76"/>
    </location>
</feature>
<sequence length="148" mass="17622">MSFQEFIFLVGVKEGSVILTFMISEQYADQLKDLFEKHKDSFRQFGVDGIFVVDPPTVDEQSLDPRTEREENKEDFSTQTYLELAPVGDIQSQLSAMYYYCEEEEENDNDTEEEDYYCNEEEEEVEEEEEEETEEEEVVKEWRKSKLE</sequence>
<feature type="region of interest" description="Disordered" evidence="1">
    <location>
        <begin position="56"/>
        <end position="79"/>
    </location>
</feature>
<feature type="region of interest" description="Disordered" evidence="1">
    <location>
        <begin position="103"/>
        <end position="148"/>
    </location>
</feature>
<comment type="caution">
    <text evidence="2">The sequence shown here is derived from an EMBL/GenBank/DDBJ whole genome shotgun (WGS) entry which is preliminary data.</text>
</comment>
<dbReference type="AlphaFoldDB" id="A0AAV4E201"/>
<evidence type="ECO:0000256" key="1">
    <source>
        <dbReference type="SAM" id="MobiDB-lite"/>
    </source>
</evidence>
<reference evidence="2 3" key="1">
    <citation type="journal article" date="2021" name="Elife">
        <title>Chloroplast acquisition without the gene transfer in kleptoplastic sea slugs, Plakobranchus ocellatus.</title>
        <authorList>
            <person name="Maeda T."/>
            <person name="Takahashi S."/>
            <person name="Yoshida T."/>
            <person name="Shimamura S."/>
            <person name="Takaki Y."/>
            <person name="Nagai Y."/>
            <person name="Toyoda A."/>
            <person name="Suzuki Y."/>
            <person name="Arimoto A."/>
            <person name="Ishii H."/>
            <person name="Satoh N."/>
            <person name="Nishiyama T."/>
            <person name="Hasebe M."/>
            <person name="Maruyama T."/>
            <person name="Minagawa J."/>
            <person name="Obokata J."/>
            <person name="Shigenobu S."/>
        </authorList>
    </citation>
    <scope>NUCLEOTIDE SEQUENCE [LARGE SCALE GENOMIC DNA]</scope>
</reference>
<protein>
    <submittedName>
        <fullName evidence="2">Uncharacterized protein</fullName>
    </submittedName>
</protein>
<evidence type="ECO:0000313" key="3">
    <source>
        <dbReference type="Proteomes" id="UP000735302"/>
    </source>
</evidence>
<organism evidence="2 3">
    <name type="scientific">Plakobranchus ocellatus</name>
    <dbReference type="NCBI Taxonomy" id="259542"/>
    <lineage>
        <taxon>Eukaryota</taxon>
        <taxon>Metazoa</taxon>
        <taxon>Spiralia</taxon>
        <taxon>Lophotrochozoa</taxon>
        <taxon>Mollusca</taxon>
        <taxon>Gastropoda</taxon>
        <taxon>Heterobranchia</taxon>
        <taxon>Euthyneura</taxon>
        <taxon>Panpulmonata</taxon>
        <taxon>Sacoglossa</taxon>
        <taxon>Placobranchoidea</taxon>
        <taxon>Plakobranchidae</taxon>
        <taxon>Plakobranchus</taxon>
    </lineage>
</organism>
<proteinExistence type="predicted"/>
<evidence type="ECO:0000313" key="2">
    <source>
        <dbReference type="EMBL" id="GFO50081.1"/>
    </source>
</evidence>
<name>A0AAV4E201_9GAST</name>